<reference evidence="2 3" key="1">
    <citation type="journal article" date="2025" name="Microbiol. Resour. Announc.">
        <title>Draft genome sequences for Neonectria magnoliae and Neonectria punicea, canker pathogens of Liriodendron tulipifera and Acer saccharum in West Virginia.</title>
        <authorList>
            <person name="Petronek H.M."/>
            <person name="Kasson M.T."/>
            <person name="Metheny A.M."/>
            <person name="Stauder C.M."/>
            <person name="Lovett B."/>
            <person name="Lynch S.C."/>
            <person name="Garnas J.R."/>
            <person name="Kasson L.R."/>
            <person name="Stajich J.E."/>
        </authorList>
    </citation>
    <scope>NUCLEOTIDE SEQUENCE [LARGE SCALE GENOMIC DNA]</scope>
    <source>
        <strain evidence="2 3">NRRL 64653</strain>
    </source>
</reference>
<evidence type="ECO:0000313" key="3">
    <source>
        <dbReference type="Proteomes" id="UP001498476"/>
    </source>
</evidence>
<protein>
    <recommendedName>
        <fullName evidence="4">BZIP transcription factor</fullName>
    </recommendedName>
</protein>
<sequence>MGSSTSGKPSACNVSEDTIKDRRLKKRELDRKAQRLARERTKNRMTHLEAMVTHLQQSDANSRVLSLTNHLSQVTSDRDKLLNALESLTFTIRSHIQDATRGAERVFPSTTVENGPALAPQSPDVTSPALPLDVHASSIPTADAPYDLLDPQMSANGKAGSSVVDRPSLRERFIFFQHRYCANLFWDLFVSNFRILWPFDFRDTYMRNAESGQFQLSPHFEQCLNELGAWTMKPDFFKQFPELYDDIPLYPES</sequence>
<dbReference type="InterPro" id="IPR021833">
    <property type="entry name" value="DUF3425"/>
</dbReference>
<keyword evidence="3" id="KW-1185">Reference proteome</keyword>
<dbReference type="PANTHER" id="PTHR37012">
    <property type="entry name" value="B-ZIP TRANSCRIPTION FACTOR (EUROFUNG)-RELATED"/>
    <property type="match status" value="1"/>
</dbReference>
<evidence type="ECO:0000313" key="2">
    <source>
        <dbReference type="EMBL" id="KAK7416165.1"/>
    </source>
</evidence>
<gene>
    <name evidence="2" type="ORF">QQX98_005362</name>
</gene>
<name>A0ABR1H542_9HYPO</name>
<organism evidence="2 3">
    <name type="scientific">Neonectria punicea</name>
    <dbReference type="NCBI Taxonomy" id="979145"/>
    <lineage>
        <taxon>Eukaryota</taxon>
        <taxon>Fungi</taxon>
        <taxon>Dikarya</taxon>
        <taxon>Ascomycota</taxon>
        <taxon>Pezizomycotina</taxon>
        <taxon>Sordariomycetes</taxon>
        <taxon>Hypocreomycetidae</taxon>
        <taxon>Hypocreales</taxon>
        <taxon>Nectriaceae</taxon>
        <taxon>Neonectria</taxon>
    </lineage>
</organism>
<dbReference type="PANTHER" id="PTHR37012:SF7">
    <property type="entry name" value="B-ZIP TRANSCRIPTION FACTOR (EUROFUNG)-RELATED"/>
    <property type="match status" value="1"/>
</dbReference>
<feature type="region of interest" description="Disordered" evidence="1">
    <location>
        <begin position="1"/>
        <end position="25"/>
    </location>
</feature>
<dbReference type="Pfam" id="PF11905">
    <property type="entry name" value="DUF3425"/>
    <property type="match status" value="1"/>
</dbReference>
<comment type="caution">
    <text evidence="2">The sequence shown here is derived from an EMBL/GenBank/DDBJ whole genome shotgun (WGS) entry which is preliminary data.</text>
</comment>
<accession>A0ABR1H542</accession>
<dbReference type="Proteomes" id="UP001498476">
    <property type="component" value="Unassembled WGS sequence"/>
</dbReference>
<evidence type="ECO:0008006" key="4">
    <source>
        <dbReference type="Google" id="ProtNLM"/>
    </source>
</evidence>
<proteinExistence type="predicted"/>
<evidence type="ECO:0000256" key="1">
    <source>
        <dbReference type="SAM" id="MobiDB-lite"/>
    </source>
</evidence>
<dbReference type="EMBL" id="JAZAVJ010000072">
    <property type="protein sequence ID" value="KAK7416165.1"/>
    <property type="molecule type" value="Genomic_DNA"/>
</dbReference>
<feature type="compositionally biased region" description="Polar residues" evidence="1">
    <location>
        <begin position="1"/>
        <end position="16"/>
    </location>
</feature>
<dbReference type="CDD" id="cd14688">
    <property type="entry name" value="bZIP_YAP"/>
    <property type="match status" value="1"/>
</dbReference>